<feature type="compositionally biased region" description="Acidic residues" evidence="1">
    <location>
        <begin position="236"/>
        <end position="246"/>
    </location>
</feature>
<evidence type="ECO:0000313" key="3">
    <source>
        <dbReference type="Proteomes" id="UP000481153"/>
    </source>
</evidence>
<comment type="caution">
    <text evidence="2">The sequence shown here is derived from an EMBL/GenBank/DDBJ whole genome shotgun (WGS) entry which is preliminary data.</text>
</comment>
<dbReference type="Proteomes" id="UP000481153">
    <property type="component" value="Unassembled WGS sequence"/>
</dbReference>
<dbReference type="VEuPathDB" id="FungiDB:AeMF1_021599"/>
<protein>
    <submittedName>
        <fullName evidence="2">Uncharacterized protein</fullName>
    </submittedName>
</protein>
<name>A0A6G0WTN6_9STRA</name>
<dbReference type="EMBL" id="VJMJ01000149">
    <property type="protein sequence ID" value="KAF0730839.1"/>
    <property type="molecule type" value="Genomic_DNA"/>
</dbReference>
<evidence type="ECO:0000256" key="1">
    <source>
        <dbReference type="SAM" id="MobiDB-lite"/>
    </source>
</evidence>
<feature type="compositionally biased region" description="Low complexity" evidence="1">
    <location>
        <begin position="73"/>
        <end position="82"/>
    </location>
</feature>
<feature type="region of interest" description="Disordered" evidence="1">
    <location>
        <begin position="165"/>
        <end position="189"/>
    </location>
</feature>
<reference evidence="2 3" key="1">
    <citation type="submission" date="2019-07" db="EMBL/GenBank/DDBJ databases">
        <title>Genomics analysis of Aphanomyces spp. identifies a new class of oomycete effector associated with host adaptation.</title>
        <authorList>
            <person name="Gaulin E."/>
        </authorList>
    </citation>
    <scope>NUCLEOTIDE SEQUENCE [LARGE SCALE GENOMIC DNA]</scope>
    <source>
        <strain evidence="2 3">ATCC 201684</strain>
    </source>
</reference>
<feature type="compositionally biased region" description="Polar residues" evidence="1">
    <location>
        <begin position="336"/>
        <end position="350"/>
    </location>
</feature>
<feature type="region of interest" description="Disordered" evidence="1">
    <location>
        <begin position="604"/>
        <end position="749"/>
    </location>
</feature>
<dbReference type="AlphaFoldDB" id="A0A6G0WTN6"/>
<evidence type="ECO:0000313" key="2">
    <source>
        <dbReference type="EMBL" id="KAF0730839.1"/>
    </source>
</evidence>
<sequence length="1015" mass="108913">MSNANSCSELHETNTHGVTIIPGIVSPHPLPSSNQDGGSGVSNVSTPNPRAEVEVDFDPNSVPGDQSASRSTSASPGAPLAGVPGGVNLSGSVVDPQTTIVNVSSEALTQEGEPLGPCACGGCFPGLQLESIPSEGGEKTGSMLALEATRAPPMGTPCGSVYFPPGASSEGRGRYPDLGSRRSNGVPQSPCCGDGMDSPSTPVTGGLAPAFLVTNGTEPVATNRVAPCAEPPRTGEEEEKSQEDVDMVSGDAEGKDSSETEALTDEGNTQIHSEVDGSGDINGQEKPCDTPGKVIQEEQSTNKDNEQSNQDTVDKSVAQGNGVVDPPSAADKAQGDQEQQNAEKANAWTQKASGKESASSKKDSKQGNAPKGAKHRNIGAHAIADDDIARCEAMADAFYKDSGDMDAFIENILLTPQSQVYELTVKLGEGYKDWSEKIICDQFVKENPGSLWGSKFPNILIHKKNPQTIVISSYNLSTCVEMGGTTFRLGGKDFLVPKYSRYGNNYYVTFNKVSHPSMAKAIVKKMAALTKSVIAAFNPTAGQNIKSPHLRVIFKSSAPPAVLVPKSGDALREITITDPSGQPFVVVFQHKIAALNKKLPPSIASRRAEAKAEKAKAKATKAEAKSPPSEEKEPEHDGDDHDQDPGTHAEGNADSSEASGDRQDEQPQPTATSHNSDVDMSGDSDPPGPDNNGQDKQQEDVEMSTNEPPAPAPPNEQPMNSLDLQLVTGYRSGPAPKRTLPSSPRLDPLPTSNRFHILEEDDVELSFEDFAVPRIVLEDSSAPRPKKTKGKAKKQRLNKSAAAHLELAKKIIRDKKVEGSITECQRILRDDPQLVAHAMYAQDEEDLSLFQSLVATKTIERKMVLLKAQGKPHNYKHHVNFMAQSKIHPAEILEELTTDIPEIKRILFALATVDLFLSNRAPDLYTNSEALTVLLNQEATRLPDTNCLTDWSLFALIENFSDNLEKFTLPAPVLSAISMLKSITNNYHIDELCSKAHHFMNADEIDPLDLEDDQL</sequence>
<proteinExistence type="predicted"/>
<feature type="compositionally biased region" description="Low complexity" evidence="1">
    <location>
        <begin position="678"/>
        <end position="695"/>
    </location>
</feature>
<keyword evidence="3" id="KW-1185">Reference proteome</keyword>
<gene>
    <name evidence="2" type="ORF">Ae201684_011725</name>
</gene>
<feature type="region of interest" description="Disordered" evidence="1">
    <location>
        <begin position="20"/>
        <end position="86"/>
    </location>
</feature>
<feature type="compositionally biased region" description="Polar residues" evidence="1">
    <location>
        <begin position="63"/>
        <end position="72"/>
    </location>
</feature>
<feature type="compositionally biased region" description="Polar residues" evidence="1">
    <location>
        <begin position="31"/>
        <end position="48"/>
    </location>
</feature>
<feature type="compositionally biased region" description="Polar residues" evidence="1">
    <location>
        <begin position="666"/>
        <end position="675"/>
    </location>
</feature>
<feature type="compositionally biased region" description="Basic and acidic residues" evidence="1">
    <location>
        <begin position="606"/>
        <end position="647"/>
    </location>
</feature>
<organism evidence="2 3">
    <name type="scientific">Aphanomyces euteiches</name>
    <dbReference type="NCBI Taxonomy" id="100861"/>
    <lineage>
        <taxon>Eukaryota</taxon>
        <taxon>Sar</taxon>
        <taxon>Stramenopiles</taxon>
        <taxon>Oomycota</taxon>
        <taxon>Saprolegniomycetes</taxon>
        <taxon>Saprolegniales</taxon>
        <taxon>Verrucalvaceae</taxon>
        <taxon>Aphanomyces</taxon>
    </lineage>
</organism>
<feature type="region of interest" description="Disordered" evidence="1">
    <location>
        <begin position="222"/>
        <end position="380"/>
    </location>
</feature>
<accession>A0A6G0WTN6</accession>